<gene>
    <name evidence="1" type="ORF">LX32DRAFT_127800</name>
</gene>
<reference evidence="1" key="1">
    <citation type="submission" date="2021-06" db="EMBL/GenBank/DDBJ databases">
        <title>Comparative genomics, transcriptomics and evolutionary studies reveal genomic signatures of adaptation to plant cell wall in hemibiotrophic fungi.</title>
        <authorList>
            <consortium name="DOE Joint Genome Institute"/>
            <person name="Baroncelli R."/>
            <person name="Diaz J.F."/>
            <person name="Benocci T."/>
            <person name="Peng M."/>
            <person name="Battaglia E."/>
            <person name="Haridas S."/>
            <person name="Andreopoulos W."/>
            <person name="Labutti K."/>
            <person name="Pangilinan J."/>
            <person name="Floch G.L."/>
            <person name="Makela M.R."/>
            <person name="Henrissat B."/>
            <person name="Grigoriev I.V."/>
            <person name="Crouch J.A."/>
            <person name="De Vries R.P."/>
            <person name="Sukno S.A."/>
            <person name="Thon M.R."/>
        </authorList>
    </citation>
    <scope>NUCLEOTIDE SEQUENCE</scope>
    <source>
        <strain evidence="1">MAFF235873</strain>
    </source>
</reference>
<proteinExistence type="predicted"/>
<name>A0AAD9LZK3_9PEZI</name>
<sequence length="100" mass="11233">MGIAGLLNHPQFICSATHHTRTANGSRTLSFALIIGRIDSSFKSRNRHSQPAQGTILAHVHWTHASTRPNILLYTDSGPVITPYRWPRIRPQLCHRATSR</sequence>
<accession>A0AAD9LZK3</accession>
<keyword evidence="2" id="KW-1185">Reference proteome</keyword>
<evidence type="ECO:0000313" key="2">
    <source>
        <dbReference type="Proteomes" id="UP001232148"/>
    </source>
</evidence>
<evidence type="ECO:0000313" key="1">
    <source>
        <dbReference type="EMBL" id="KAK2023803.1"/>
    </source>
</evidence>
<dbReference type="Proteomes" id="UP001232148">
    <property type="component" value="Unassembled WGS sequence"/>
</dbReference>
<protein>
    <submittedName>
        <fullName evidence="1">Uncharacterized protein</fullName>
    </submittedName>
</protein>
<dbReference type="EMBL" id="MU842986">
    <property type="protein sequence ID" value="KAK2023803.1"/>
    <property type="molecule type" value="Genomic_DNA"/>
</dbReference>
<dbReference type="AlphaFoldDB" id="A0AAD9LZK3"/>
<organism evidence="1 2">
    <name type="scientific">Colletotrichum zoysiae</name>
    <dbReference type="NCBI Taxonomy" id="1216348"/>
    <lineage>
        <taxon>Eukaryota</taxon>
        <taxon>Fungi</taxon>
        <taxon>Dikarya</taxon>
        <taxon>Ascomycota</taxon>
        <taxon>Pezizomycotina</taxon>
        <taxon>Sordariomycetes</taxon>
        <taxon>Hypocreomycetidae</taxon>
        <taxon>Glomerellales</taxon>
        <taxon>Glomerellaceae</taxon>
        <taxon>Colletotrichum</taxon>
        <taxon>Colletotrichum graminicola species complex</taxon>
    </lineage>
</organism>
<comment type="caution">
    <text evidence="1">The sequence shown here is derived from an EMBL/GenBank/DDBJ whole genome shotgun (WGS) entry which is preliminary data.</text>
</comment>